<accession>F3FWP4</accession>
<protein>
    <submittedName>
        <fullName evidence="1">Sorbitol dehydrogenase</fullName>
        <ecNumber evidence="1">1.1.99.21</ecNumber>
    </submittedName>
</protein>
<dbReference type="Gene3D" id="3.40.50.720">
    <property type="entry name" value="NAD(P)-binding Rossmann-like Domain"/>
    <property type="match status" value="1"/>
</dbReference>
<dbReference type="EC" id="1.1.99.21" evidence="1"/>
<dbReference type="InterPro" id="IPR036291">
    <property type="entry name" value="NAD(P)-bd_dom_sf"/>
</dbReference>
<gene>
    <name evidence="1" type="ORF">PSYJA_39040</name>
</gene>
<proteinExistence type="predicted"/>
<name>F3FWP4_PSESX</name>
<dbReference type="Proteomes" id="UP000004471">
    <property type="component" value="Unassembled WGS sequence"/>
</dbReference>
<sequence>TFAKALVWRLPISTCSAHRRPATELGPNAYAVRMDVTDQSSIDQAIAAVVAQVGKLDILINNAALFDLAPIVDITRDSYERLVF</sequence>
<dbReference type="AlphaFoldDB" id="F3FWP4"/>
<dbReference type="EMBL" id="AEAH01002732">
    <property type="protein sequence ID" value="EGH34636.1"/>
    <property type="molecule type" value="Genomic_DNA"/>
</dbReference>
<feature type="non-terminal residue" evidence="1">
    <location>
        <position position="1"/>
    </location>
</feature>
<keyword evidence="1" id="KW-0560">Oxidoreductase</keyword>
<dbReference type="Pfam" id="PF13561">
    <property type="entry name" value="adh_short_C2"/>
    <property type="match status" value="1"/>
</dbReference>
<dbReference type="GO" id="GO:0047833">
    <property type="term" value="F:D-sorbitol dehydrogenase (acceptor) activity"/>
    <property type="evidence" value="ECO:0007669"/>
    <property type="project" value="UniProtKB-EC"/>
</dbReference>
<dbReference type="SUPFAM" id="SSF51735">
    <property type="entry name" value="NAD(P)-binding Rossmann-fold domains"/>
    <property type="match status" value="1"/>
</dbReference>
<reference evidence="1 2" key="1">
    <citation type="journal article" date="2011" name="PLoS Pathog.">
        <title>Dynamic evolution of pathogenicity revealed by sequencing and comparative genomics of 19 Pseudomonas syringae isolates.</title>
        <authorList>
            <person name="Baltrus D.A."/>
            <person name="Nishimura M.T."/>
            <person name="Romanchuk A."/>
            <person name="Chang J.H."/>
            <person name="Mukhtar M.S."/>
            <person name="Cherkis K."/>
            <person name="Roach J."/>
            <person name="Grant S.R."/>
            <person name="Jones C.D."/>
            <person name="Dangl J.L."/>
        </authorList>
    </citation>
    <scope>NUCLEOTIDE SEQUENCE [LARGE SCALE GENOMIC DNA]</scope>
    <source>
        <strain evidence="2">M301072PT</strain>
    </source>
</reference>
<evidence type="ECO:0000313" key="1">
    <source>
        <dbReference type="EMBL" id="EGH34636.1"/>
    </source>
</evidence>
<feature type="non-terminal residue" evidence="1">
    <location>
        <position position="84"/>
    </location>
</feature>
<comment type="caution">
    <text evidence="1">The sequence shown here is derived from an EMBL/GenBank/DDBJ whole genome shotgun (WGS) entry which is preliminary data.</text>
</comment>
<evidence type="ECO:0000313" key="2">
    <source>
        <dbReference type="Proteomes" id="UP000004471"/>
    </source>
</evidence>
<dbReference type="InterPro" id="IPR002347">
    <property type="entry name" value="SDR_fam"/>
</dbReference>
<organism evidence="1 2">
    <name type="scientific">Pseudomonas syringae pv. japonica str. M301072</name>
    <dbReference type="NCBI Taxonomy" id="629262"/>
    <lineage>
        <taxon>Bacteria</taxon>
        <taxon>Pseudomonadati</taxon>
        <taxon>Pseudomonadota</taxon>
        <taxon>Gammaproteobacteria</taxon>
        <taxon>Pseudomonadales</taxon>
        <taxon>Pseudomonadaceae</taxon>
        <taxon>Pseudomonas</taxon>
        <taxon>Pseudomonas syringae</taxon>
    </lineage>
</organism>